<evidence type="ECO:0000256" key="1">
    <source>
        <dbReference type="ARBA" id="ARBA00004141"/>
    </source>
</evidence>
<name>A0AA88L3L4_ARTSF</name>
<dbReference type="Proteomes" id="UP001187531">
    <property type="component" value="Unassembled WGS sequence"/>
</dbReference>
<dbReference type="Pfam" id="PF02990">
    <property type="entry name" value="EMP70"/>
    <property type="match status" value="1"/>
</dbReference>
<dbReference type="AlphaFoldDB" id="A0AA88L3L4"/>
<feature type="non-terminal residue" evidence="8">
    <location>
        <position position="1"/>
    </location>
</feature>
<evidence type="ECO:0000313" key="9">
    <source>
        <dbReference type="Proteomes" id="UP001187531"/>
    </source>
</evidence>
<feature type="transmembrane region" description="Helical" evidence="7">
    <location>
        <begin position="22"/>
        <end position="46"/>
    </location>
</feature>
<evidence type="ECO:0000256" key="5">
    <source>
        <dbReference type="ARBA" id="ARBA00022989"/>
    </source>
</evidence>
<sequence>ETETKWSSRWDYLLDSMPNSNIQWFSILNSLVIVLFLSGMVAIILLRTLHKDIARYNQ</sequence>
<dbReference type="GO" id="GO:0005737">
    <property type="term" value="C:cytoplasm"/>
    <property type="evidence" value="ECO:0007669"/>
    <property type="project" value="UniProtKB-ARBA"/>
</dbReference>
<feature type="non-terminal residue" evidence="8">
    <location>
        <position position="58"/>
    </location>
</feature>
<dbReference type="EMBL" id="JAVRJZ010000012">
    <property type="protein sequence ID" value="KAK2715452.1"/>
    <property type="molecule type" value="Genomic_DNA"/>
</dbReference>
<keyword evidence="9" id="KW-1185">Reference proteome</keyword>
<reference evidence="8" key="1">
    <citation type="submission" date="2023-07" db="EMBL/GenBank/DDBJ databases">
        <title>Chromosome-level genome assembly of Artemia franciscana.</title>
        <authorList>
            <person name="Jo E."/>
        </authorList>
    </citation>
    <scope>NUCLEOTIDE SEQUENCE</scope>
    <source>
        <tissue evidence="8">Whole body</tissue>
    </source>
</reference>
<keyword evidence="5 7" id="KW-1133">Transmembrane helix</keyword>
<evidence type="ECO:0000256" key="6">
    <source>
        <dbReference type="ARBA" id="ARBA00023136"/>
    </source>
</evidence>
<comment type="subcellular location">
    <subcellularLocation>
        <location evidence="1">Membrane</location>
        <topology evidence="1">Multi-pass membrane protein</topology>
    </subcellularLocation>
</comment>
<dbReference type="InterPro" id="IPR004240">
    <property type="entry name" value="EMP70"/>
</dbReference>
<dbReference type="PANTHER" id="PTHR10766">
    <property type="entry name" value="TRANSMEMBRANE 9 SUPERFAMILY PROTEIN"/>
    <property type="match status" value="1"/>
</dbReference>
<comment type="caution">
    <text evidence="7">Lacks conserved residue(s) required for the propagation of feature annotation.</text>
</comment>
<evidence type="ECO:0000313" key="8">
    <source>
        <dbReference type="EMBL" id="KAK2715452.1"/>
    </source>
</evidence>
<evidence type="ECO:0000256" key="2">
    <source>
        <dbReference type="ARBA" id="ARBA00005227"/>
    </source>
</evidence>
<keyword evidence="3 7" id="KW-0812">Transmembrane</keyword>
<evidence type="ECO:0000256" key="3">
    <source>
        <dbReference type="ARBA" id="ARBA00022692"/>
    </source>
</evidence>
<dbReference type="GO" id="GO:0072657">
    <property type="term" value="P:protein localization to membrane"/>
    <property type="evidence" value="ECO:0007669"/>
    <property type="project" value="TreeGrafter"/>
</dbReference>
<proteinExistence type="inferred from homology"/>
<keyword evidence="4" id="KW-0732">Signal</keyword>
<keyword evidence="6 7" id="KW-0472">Membrane</keyword>
<evidence type="ECO:0000256" key="7">
    <source>
        <dbReference type="RuleBase" id="RU363079"/>
    </source>
</evidence>
<comment type="caution">
    <text evidence="8">The sequence shown here is derived from an EMBL/GenBank/DDBJ whole genome shotgun (WGS) entry which is preliminary data.</text>
</comment>
<dbReference type="GO" id="GO:0016020">
    <property type="term" value="C:membrane"/>
    <property type="evidence" value="ECO:0007669"/>
    <property type="project" value="UniProtKB-SubCell"/>
</dbReference>
<protein>
    <recommendedName>
        <fullName evidence="7">Transmembrane 9 superfamily member</fullName>
    </recommendedName>
</protein>
<dbReference type="PANTHER" id="PTHR10766:SF111">
    <property type="entry name" value="TRANSMEMBRANE 9 SUPERFAMILY MEMBER 2"/>
    <property type="match status" value="1"/>
</dbReference>
<organism evidence="8 9">
    <name type="scientific">Artemia franciscana</name>
    <name type="common">Brine shrimp</name>
    <name type="synonym">Artemia sanfranciscana</name>
    <dbReference type="NCBI Taxonomy" id="6661"/>
    <lineage>
        <taxon>Eukaryota</taxon>
        <taxon>Metazoa</taxon>
        <taxon>Ecdysozoa</taxon>
        <taxon>Arthropoda</taxon>
        <taxon>Crustacea</taxon>
        <taxon>Branchiopoda</taxon>
        <taxon>Anostraca</taxon>
        <taxon>Artemiidae</taxon>
        <taxon>Artemia</taxon>
    </lineage>
</organism>
<evidence type="ECO:0000256" key="4">
    <source>
        <dbReference type="ARBA" id="ARBA00022729"/>
    </source>
</evidence>
<gene>
    <name evidence="8" type="ORF">QYM36_010165</name>
</gene>
<comment type="similarity">
    <text evidence="2 7">Belongs to the nonaspanin (TM9SF) (TC 9.A.2) family.</text>
</comment>
<accession>A0AA88L3L4</accession>